<evidence type="ECO:0000313" key="3">
    <source>
        <dbReference type="EMBL" id="TYK00885.1"/>
    </source>
</evidence>
<reference evidence="4 5" key="1">
    <citation type="submission" date="2019-08" db="EMBL/GenBank/DDBJ databases">
        <title>Draft genome sequences of two oriental melons (Cucumis melo L. var makuwa).</title>
        <authorList>
            <person name="Kwon S.-Y."/>
        </authorList>
    </citation>
    <scope>NUCLEOTIDE SEQUENCE [LARGE SCALE GENOMIC DNA]</scope>
    <source>
        <strain evidence="5">cv. Chang Bougi</strain>
        <strain evidence="4">cv. SW 3</strain>
        <tissue evidence="3">Leaf</tissue>
    </source>
</reference>
<name>A0A5D3BP05_CUCMM</name>
<proteinExistence type="predicted"/>
<protein>
    <submittedName>
        <fullName evidence="3">Retrovirus-related Pol polyprotein from transposon TNT 1-94</fullName>
    </submittedName>
</protein>
<evidence type="ECO:0000313" key="2">
    <source>
        <dbReference type="EMBL" id="KAA0066400.1"/>
    </source>
</evidence>
<dbReference type="AlphaFoldDB" id="A0A5D3BP05"/>
<dbReference type="EMBL" id="SSTE01000903">
    <property type="protein sequence ID" value="KAA0066400.1"/>
    <property type="molecule type" value="Genomic_DNA"/>
</dbReference>
<feature type="compositionally biased region" description="Basic and acidic residues" evidence="1">
    <location>
        <begin position="195"/>
        <end position="205"/>
    </location>
</feature>
<sequence>MLVILKRFGDTILKDHPYQYRGNLNLESYSRWHKDEALSNEEPEAGATNAQKDAYSKHYNDYIDVTCLMLASMNLEFQKQFEEMDAFAIIGQLKAMLGLEISHKLAIDLVLQFIPNTFDQFVMNHNMHGMERSLTELHEMLKIAELNIKSSYEVLMVQKGKNPKKRERDQGNGKGKVVVKASRVDASTAPRLIPKPKEPKPPKEG</sequence>
<dbReference type="EMBL" id="SSTD01016371">
    <property type="protein sequence ID" value="TYK00885.1"/>
    <property type="molecule type" value="Genomic_DNA"/>
</dbReference>
<accession>A0A5D3BP05</accession>
<dbReference type="Proteomes" id="UP000321393">
    <property type="component" value="Unassembled WGS sequence"/>
</dbReference>
<evidence type="ECO:0000313" key="5">
    <source>
        <dbReference type="Proteomes" id="UP000321947"/>
    </source>
</evidence>
<gene>
    <name evidence="3" type="ORF">E5676_scaffold602G00440</name>
    <name evidence="2" type="ORF">E6C27_scaffold21G004760</name>
</gene>
<evidence type="ECO:0000256" key="1">
    <source>
        <dbReference type="SAM" id="MobiDB-lite"/>
    </source>
</evidence>
<comment type="caution">
    <text evidence="3">The sequence shown here is derived from an EMBL/GenBank/DDBJ whole genome shotgun (WGS) entry which is preliminary data.</text>
</comment>
<dbReference type="Proteomes" id="UP000321947">
    <property type="component" value="Unassembled WGS sequence"/>
</dbReference>
<dbReference type="OrthoDB" id="1708624at2759"/>
<organism evidence="3 5">
    <name type="scientific">Cucumis melo var. makuwa</name>
    <name type="common">Oriental melon</name>
    <dbReference type="NCBI Taxonomy" id="1194695"/>
    <lineage>
        <taxon>Eukaryota</taxon>
        <taxon>Viridiplantae</taxon>
        <taxon>Streptophyta</taxon>
        <taxon>Embryophyta</taxon>
        <taxon>Tracheophyta</taxon>
        <taxon>Spermatophyta</taxon>
        <taxon>Magnoliopsida</taxon>
        <taxon>eudicotyledons</taxon>
        <taxon>Gunneridae</taxon>
        <taxon>Pentapetalae</taxon>
        <taxon>rosids</taxon>
        <taxon>fabids</taxon>
        <taxon>Cucurbitales</taxon>
        <taxon>Cucurbitaceae</taxon>
        <taxon>Benincaseae</taxon>
        <taxon>Cucumis</taxon>
    </lineage>
</organism>
<feature type="region of interest" description="Disordered" evidence="1">
    <location>
        <begin position="160"/>
        <end position="205"/>
    </location>
</feature>
<evidence type="ECO:0000313" key="4">
    <source>
        <dbReference type="Proteomes" id="UP000321393"/>
    </source>
</evidence>